<dbReference type="OrthoDB" id="3226344at2759"/>
<name>A0A0C2Z1L5_HEBCY</name>
<keyword evidence="3" id="KW-1185">Reference proteome</keyword>
<reference evidence="2 3" key="1">
    <citation type="submission" date="2014-04" db="EMBL/GenBank/DDBJ databases">
        <authorList>
            <consortium name="DOE Joint Genome Institute"/>
            <person name="Kuo A."/>
            <person name="Gay G."/>
            <person name="Dore J."/>
            <person name="Kohler A."/>
            <person name="Nagy L.G."/>
            <person name="Floudas D."/>
            <person name="Copeland A."/>
            <person name="Barry K.W."/>
            <person name="Cichocki N."/>
            <person name="Veneault-Fourrey C."/>
            <person name="LaButti K."/>
            <person name="Lindquist E.A."/>
            <person name="Lipzen A."/>
            <person name="Lundell T."/>
            <person name="Morin E."/>
            <person name="Murat C."/>
            <person name="Sun H."/>
            <person name="Tunlid A."/>
            <person name="Henrissat B."/>
            <person name="Grigoriev I.V."/>
            <person name="Hibbett D.S."/>
            <person name="Martin F."/>
            <person name="Nordberg H.P."/>
            <person name="Cantor M.N."/>
            <person name="Hua S.X."/>
        </authorList>
    </citation>
    <scope>NUCLEOTIDE SEQUENCE [LARGE SCALE GENOMIC DNA]</scope>
    <source>
        <strain evidence="3">h7</strain>
    </source>
</reference>
<dbReference type="HOGENOM" id="CLU_033553_0_0_1"/>
<feature type="compositionally biased region" description="Low complexity" evidence="1">
    <location>
        <begin position="298"/>
        <end position="318"/>
    </location>
</feature>
<organism evidence="2 3">
    <name type="scientific">Hebeloma cylindrosporum</name>
    <dbReference type="NCBI Taxonomy" id="76867"/>
    <lineage>
        <taxon>Eukaryota</taxon>
        <taxon>Fungi</taxon>
        <taxon>Dikarya</taxon>
        <taxon>Basidiomycota</taxon>
        <taxon>Agaricomycotina</taxon>
        <taxon>Agaricomycetes</taxon>
        <taxon>Agaricomycetidae</taxon>
        <taxon>Agaricales</taxon>
        <taxon>Agaricineae</taxon>
        <taxon>Hymenogastraceae</taxon>
        <taxon>Hebeloma</taxon>
    </lineage>
</organism>
<feature type="compositionally biased region" description="Low complexity" evidence="1">
    <location>
        <begin position="128"/>
        <end position="143"/>
    </location>
</feature>
<feature type="region of interest" description="Disordered" evidence="1">
    <location>
        <begin position="222"/>
        <end position="280"/>
    </location>
</feature>
<sequence length="353" mass="38178">MMLVQKPQSIFPISPAHTHRRAPSAPVVVQPTRTPGLLTLSKPPRSSAKAHLPSQQRHAAKSATKPTKSIPVARAQLLTPAPEIPDRKPAMQLTPCPQPRGRSHAKLTKESGPVPSPSPSLRGKHGRQPSPTQLPTPQQTPSQAEVKSNLFNVFSSCSPPPSPTKPTGKLARRRQQLPSPPASPMPTKAIPVPQPNIASTHNMAYSDPFPLARPLAQRPFSQQDFRLVDDTDHDSVLTTPSRPAFSMPLPRSSFGKHRRSSSDIFPMSDEDASTSSSGSDLHTALFKNYHLNKSSSASLTTTPPRSRQSSPSSGMSSTEARLEREANEKAGYFASSVFQNSPSPEELPDPMLL</sequence>
<feature type="compositionally biased region" description="Polar residues" evidence="1">
    <location>
        <begin position="145"/>
        <end position="154"/>
    </location>
</feature>
<dbReference type="EMBL" id="KN831770">
    <property type="protein sequence ID" value="KIM47077.1"/>
    <property type="molecule type" value="Genomic_DNA"/>
</dbReference>
<dbReference type="AlphaFoldDB" id="A0A0C2Z1L5"/>
<reference evidence="3" key="2">
    <citation type="submission" date="2015-01" db="EMBL/GenBank/DDBJ databases">
        <title>Evolutionary Origins and Diversification of the Mycorrhizal Mutualists.</title>
        <authorList>
            <consortium name="DOE Joint Genome Institute"/>
            <consortium name="Mycorrhizal Genomics Consortium"/>
            <person name="Kohler A."/>
            <person name="Kuo A."/>
            <person name="Nagy L.G."/>
            <person name="Floudas D."/>
            <person name="Copeland A."/>
            <person name="Barry K.W."/>
            <person name="Cichocki N."/>
            <person name="Veneault-Fourrey C."/>
            <person name="LaButti K."/>
            <person name="Lindquist E.A."/>
            <person name="Lipzen A."/>
            <person name="Lundell T."/>
            <person name="Morin E."/>
            <person name="Murat C."/>
            <person name="Riley R."/>
            <person name="Ohm R."/>
            <person name="Sun H."/>
            <person name="Tunlid A."/>
            <person name="Henrissat B."/>
            <person name="Grigoriev I.V."/>
            <person name="Hibbett D.S."/>
            <person name="Martin F."/>
        </authorList>
    </citation>
    <scope>NUCLEOTIDE SEQUENCE [LARGE SCALE GENOMIC DNA]</scope>
    <source>
        <strain evidence="3">h7</strain>
    </source>
</reference>
<gene>
    <name evidence="2" type="ORF">M413DRAFT_269070</name>
</gene>
<proteinExistence type="predicted"/>
<feature type="region of interest" description="Disordered" evidence="1">
    <location>
        <begin position="1"/>
        <end position="189"/>
    </location>
</feature>
<protein>
    <submittedName>
        <fullName evidence="2">Uncharacterized protein</fullName>
    </submittedName>
</protein>
<dbReference type="STRING" id="686832.A0A0C2Z1L5"/>
<evidence type="ECO:0000256" key="1">
    <source>
        <dbReference type="SAM" id="MobiDB-lite"/>
    </source>
</evidence>
<feature type="compositionally biased region" description="Basic and acidic residues" evidence="1">
    <location>
        <begin position="226"/>
        <end position="235"/>
    </location>
</feature>
<evidence type="ECO:0000313" key="3">
    <source>
        <dbReference type="Proteomes" id="UP000053424"/>
    </source>
</evidence>
<evidence type="ECO:0000313" key="2">
    <source>
        <dbReference type="EMBL" id="KIM47077.1"/>
    </source>
</evidence>
<feature type="region of interest" description="Disordered" evidence="1">
    <location>
        <begin position="293"/>
        <end position="353"/>
    </location>
</feature>
<dbReference type="Proteomes" id="UP000053424">
    <property type="component" value="Unassembled WGS sequence"/>
</dbReference>
<accession>A0A0C2Z1L5</accession>